<name>A0ABW0NWL4_9HYPH</name>
<accession>A0ABW0NWL4</accession>
<protein>
    <recommendedName>
        <fullName evidence="3">Lipoprotein</fullName>
    </recommendedName>
</protein>
<dbReference type="Proteomes" id="UP001596060">
    <property type="component" value="Unassembled WGS sequence"/>
</dbReference>
<sequence>MTRHFLSIACGLLAAGCATSPPGSVSPDIGGRELRPARAGINVGSLYFAREQATEDRSRPVNLERLCEVNLERYAVLPVDARQSDLDLSFKLEASGAVSGIKNIFVNLGLGGNFSDHFEYKLTNVVDRSITYQEAQTLFTDRAFKRDCSHWRKNISRENWARYQILSIKTGDIVLRRKADSGASADIKAKIAVAEPQLKAALSRSYNLAVSGQGMVIAVNPIIRE</sequence>
<dbReference type="EMBL" id="JBHSLU010000003">
    <property type="protein sequence ID" value="MFC5503707.1"/>
    <property type="molecule type" value="Genomic_DNA"/>
</dbReference>
<comment type="caution">
    <text evidence="1">The sequence shown here is derived from an EMBL/GenBank/DDBJ whole genome shotgun (WGS) entry which is preliminary data.</text>
</comment>
<organism evidence="1 2">
    <name type="scientific">Bosea massiliensis</name>
    <dbReference type="NCBI Taxonomy" id="151419"/>
    <lineage>
        <taxon>Bacteria</taxon>
        <taxon>Pseudomonadati</taxon>
        <taxon>Pseudomonadota</taxon>
        <taxon>Alphaproteobacteria</taxon>
        <taxon>Hyphomicrobiales</taxon>
        <taxon>Boseaceae</taxon>
        <taxon>Bosea</taxon>
    </lineage>
</organism>
<gene>
    <name evidence="1" type="ORF">ACFPN9_00385</name>
</gene>
<evidence type="ECO:0000313" key="1">
    <source>
        <dbReference type="EMBL" id="MFC5503707.1"/>
    </source>
</evidence>
<dbReference type="RefSeq" id="WP_066734460.1">
    <property type="nucleotide sequence ID" value="NZ_JBHSLU010000003.1"/>
</dbReference>
<dbReference type="PROSITE" id="PS51257">
    <property type="entry name" value="PROKAR_LIPOPROTEIN"/>
    <property type="match status" value="1"/>
</dbReference>
<keyword evidence="2" id="KW-1185">Reference proteome</keyword>
<reference evidence="2" key="1">
    <citation type="journal article" date="2019" name="Int. J. Syst. Evol. Microbiol.">
        <title>The Global Catalogue of Microorganisms (GCM) 10K type strain sequencing project: providing services to taxonomists for standard genome sequencing and annotation.</title>
        <authorList>
            <consortium name="The Broad Institute Genomics Platform"/>
            <consortium name="The Broad Institute Genome Sequencing Center for Infectious Disease"/>
            <person name="Wu L."/>
            <person name="Ma J."/>
        </authorList>
    </citation>
    <scope>NUCLEOTIDE SEQUENCE [LARGE SCALE GENOMIC DNA]</scope>
    <source>
        <strain evidence="2">CCUG 43117</strain>
    </source>
</reference>
<proteinExistence type="predicted"/>
<evidence type="ECO:0000313" key="2">
    <source>
        <dbReference type="Proteomes" id="UP001596060"/>
    </source>
</evidence>
<evidence type="ECO:0008006" key="3">
    <source>
        <dbReference type="Google" id="ProtNLM"/>
    </source>
</evidence>